<dbReference type="PROSITE" id="PS50004">
    <property type="entry name" value="C2"/>
    <property type="match status" value="1"/>
</dbReference>
<dbReference type="PANTHER" id="PTHR11254">
    <property type="entry name" value="HECT DOMAIN UBIQUITIN-PROTEIN LIGASE"/>
    <property type="match status" value="1"/>
</dbReference>
<feature type="region of interest" description="Disordered" evidence="8">
    <location>
        <begin position="1083"/>
        <end position="1127"/>
    </location>
</feature>
<feature type="domain" description="WW" evidence="10">
    <location>
        <begin position="1291"/>
        <end position="1324"/>
    </location>
</feature>
<evidence type="ECO:0000259" key="10">
    <source>
        <dbReference type="PROSITE" id="PS50020"/>
    </source>
</evidence>
<dbReference type="Pfam" id="PF00397">
    <property type="entry name" value="WW"/>
    <property type="match status" value="2"/>
</dbReference>
<evidence type="ECO:0000256" key="2">
    <source>
        <dbReference type="ARBA" id="ARBA00004906"/>
    </source>
</evidence>
<feature type="region of interest" description="Disordered" evidence="8">
    <location>
        <begin position="1475"/>
        <end position="1517"/>
    </location>
</feature>
<feature type="compositionally biased region" description="Low complexity" evidence="8">
    <location>
        <begin position="1178"/>
        <end position="1196"/>
    </location>
</feature>
<feature type="region of interest" description="Disordered" evidence="8">
    <location>
        <begin position="1218"/>
        <end position="1302"/>
    </location>
</feature>
<dbReference type="PROSITE" id="PS50237">
    <property type="entry name" value="HECT"/>
    <property type="match status" value="1"/>
</dbReference>
<feature type="compositionally biased region" description="Pro residues" evidence="8">
    <location>
        <begin position="1499"/>
        <end position="1509"/>
    </location>
</feature>
<dbReference type="InterPro" id="IPR000569">
    <property type="entry name" value="HECT_dom"/>
</dbReference>
<dbReference type="Gene3D" id="3.90.1750.10">
    <property type="entry name" value="Hect, E3 ligase catalytic domains"/>
    <property type="match status" value="2"/>
</dbReference>
<feature type="region of interest" description="Disordered" evidence="8">
    <location>
        <begin position="423"/>
        <end position="525"/>
    </location>
</feature>
<dbReference type="InterPro" id="IPR035892">
    <property type="entry name" value="C2_domain_sf"/>
</dbReference>
<feature type="compositionally biased region" description="Low complexity" evidence="8">
    <location>
        <begin position="687"/>
        <end position="703"/>
    </location>
</feature>
<feature type="active site" description="Glycyl thioester intermediate" evidence="7">
    <location>
        <position position="1945"/>
    </location>
</feature>
<dbReference type="OrthoDB" id="5987976at2759"/>
<feature type="region of interest" description="Disordered" evidence="8">
    <location>
        <begin position="744"/>
        <end position="802"/>
    </location>
</feature>
<evidence type="ECO:0000259" key="11">
    <source>
        <dbReference type="PROSITE" id="PS50237"/>
    </source>
</evidence>
<dbReference type="FunFam" id="3.30.2160.10:FF:000001">
    <property type="entry name" value="E3 ubiquitin-protein ligase NEDD4-like"/>
    <property type="match status" value="1"/>
</dbReference>
<dbReference type="Proteomes" id="UP000275408">
    <property type="component" value="Unassembled WGS sequence"/>
</dbReference>
<feature type="compositionally biased region" description="Polar residues" evidence="8">
    <location>
        <begin position="603"/>
        <end position="612"/>
    </location>
</feature>
<dbReference type="GO" id="GO:0016567">
    <property type="term" value="P:protein ubiquitination"/>
    <property type="evidence" value="ECO:0007669"/>
    <property type="project" value="UniProtKB-UniPathway"/>
</dbReference>
<feature type="compositionally biased region" description="Polar residues" evidence="8">
    <location>
        <begin position="704"/>
        <end position="721"/>
    </location>
</feature>
<feature type="region of interest" description="Disordered" evidence="8">
    <location>
        <begin position="1152"/>
        <end position="1196"/>
    </location>
</feature>
<dbReference type="InterPro" id="IPR050409">
    <property type="entry name" value="E3_ubiq-protein_ligase"/>
</dbReference>
<dbReference type="PANTHER" id="PTHR11254:SF320">
    <property type="entry name" value="HECT-TYPE E3 UBIQUITIN TRANSFERASE"/>
    <property type="match status" value="1"/>
</dbReference>
<dbReference type="EMBL" id="RCHS01003781">
    <property type="protein sequence ID" value="RMX39813.1"/>
    <property type="molecule type" value="Genomic_DNA"/>
</dbReference>
<dbReference type="GO" id="GO:0005737">
    <property type="term" value="C:cytoplasm"/>
    <property type="evidence" value="ECO:0007669"/>
    <property type="project" value="TreeGrafter"/>
</dbReference>
<feature type="compositionally biased region" description="Low complexity" evidence="8">
    <location>
        <begin position="1092"/>
        <end position="1104"/>
    </location>
</feature>
<feature type="compositionally biased region" description="Polar residues" evidence="8">
    <location>
        <begin position="328"/>
        <end position="349"/>
    </location>
</feature>
<dbReference type="SMART" id="SM00456">
    <property type="entry name" value="WW"/>
    <property type="match status" value="2"/>
</dbReference>
<feature type="compositionally biased region" description="Basic and acidic residues" evidence="8">
    <location>
        <begin position="1165"/>
        <end position="1174"/>
    </location>
</feature>
<dbReference type="Pfam" id="PF18436">
    <property type="entry name" value="HECW1_helix"/>
    <property type="match status" value="1"/>
</dbReference>
<evidence type="ECO:0000313" key="12">
    <source>
        <dbReference type="EMBL" id="RMX39813.1"/>
    </source>
</evidence>
<feature type="compositionally biased region" description="Polar residues" evidence="8">
    <location>
        <begin position="429"/>
        <end position="444"/>
    </location>
</feature>
<dbReference type="InterPro" id="IPR040524">
    <property type="entry name" value="HECW1_helix"/>
</dbReference>
<dbReference type="Pfam" id="PF00632">
    <property type="entry name" value="HECT"/>
    <property type="match status" value="1"/>
</dbReference>
<protein>
    <recommendedName>
        <fullName evidence="3">HECT-type E3 ubiquitin transferase</fullName>
        <ecNumber evidence="3">2.3.2.26</ecNumber>
    </recommendedName>
</protein>
<dbReference type="Gene3D" id="2.20.70.10">
    <property type="match status" value="2"/>
</dbReference>
<comment type="caution">
    <text evidence="12">The sequence shown here is derived from an EMBL/GenBank/DDBJ whole genome shotgun (WGS) entry which is preliminary data.</text>
</comment>
<dbReference type="Pfam" id="PF16562">
    <property type="entry name" value="HECW_N"/>
    <property type="match status" value="1"/>
</dbReference>
<evidence type="ECO:0000256" key="1">
    <source>
        <dbReference type="ARBA" id="ARBA00000885"/>
    </source>
</evidence>
<dbReference type="UniPathway" id="UPA00143"/>
<keyword evidence="5" id="KW-0677">Repeat</keyword>
<feature type="region of interest" description="Disordered" evidence="8">
    <location>
        <begin position="657"/>
        <end position="729"/>
    </location>
</feature>
<dbReference type="STRING" id="46731.A0A3M6TEL1"/>
<keyword evidence="6 7" id="KW-0833">Ubl conjugation pathway</keyword>
<feature type="region of interest" description="Disordered" evidence="8">
    <location>
        <begin position="312"/>
        <end position="349"/>
    </location>
</feature>
<feature type="region of interest" description="Disordered" evidence="8">
    <location>
        <begin position="1318"/>
        <end position="1373"/>
    </location>
</feature>
<feature type="domain" description="C2" evidence="9">
    <location>
        <begin position="154"/>
        <end position="284"/>
    </location>
</feature>
<dbReference type="SMART" id="SM00119">
    <property type="entry name" value="HECTc"/>
    <property type="match status" value="1"/>
</dbReference>
<dbReference type="GO" id="GO:0006511">
    <property type="term" value="P:ubiquitin-dependent protein catabolic process"/>
    <property type="evidence" value="ECO:0007669"/>
    <property type="project" value="TreeGrafter"/>
</dbReference>
<keyword evidence="13" id="KW-1185">Reference proteome</keyword>
<organism evidence="12 13">
    <name type="scientific">Pocillopora damicornis</name>
    <name type="common">Cauliflower coral</name>
    <name type="synonym">Millepora damicornis</name>
    <dbReference type="NCBI Taxonomy" id="46731"/>
    <lineage>
        <taxon>Eukaryota</taxon>
        <taxon>Metazoa</taxon>
        <taxon>Cnidaria</taxon>
        <taxon>Anthozoa</taxon>
        <taxon>Hexacorallia</taxon>
        <taxon>Scleractinia</taxon>
        <taxon>Astrocoeniina</taxon>
        <taxon>Pocilloporidae</taxon>
        <taxon>Pocillopora</taxon>
    </lineage>
</organism>
<dbReference type="InterPro" id="IPR000008">
    <property type="entry name" value="C2_dom"/>
</dbReference>
<dbReference type="SMART" id="SM00239">
    <property type="entry name" value="C2"/>
    <property type="match status" value="1"/>
</dbReference>
<feature type="region of interest" description="Disordered" evidence="8">
    <location>
        <begin position="602"/>
        <end position="621"/>
    </location>
</feature>
<dbReference type="SUPFAM" id="SSF56204">
    <property type="entry name" value="Hect, E3 ligase catalytic domain"/>
    <property type="match status" value="1"/>
</dbReference>
<dbReference type="SUPFAM" id="SSF51045">
    <property type="entry name" value="WW domain"/>
    <property type="match status" value="2"/>
</dbReference>
<comment type="pathway">
    <text evidence="2">Protein modification; protein ubiquitination.</text>
</comment>
<reference evidence="12 13" key="1">
    <citation type="journal article" date="2018" name="Sci. Rep.">
        <title>Comparative analysis of the Pocillopora damicornis genome highlights role of immune system in coral evolution.</title>
        <authorList>
            <person name="Cunning R."/>
            <person name="Bay R.A."/>
            <person name="Gillette P."/>
            <person name="Baker A.C."/>
            <person name="Traylor-Knowles N."/>
        </authorList>
    </citation>
    <scope>NUCLEOTIDE SEQUENCE [LARGE SCALE GENOMIC DNA]</scope>
    <source>
        <strain evidence="12">RSMAS</strain>
        <tissue evidence="12">Whole animal</tissue>
    </source>
</reference>
<dbReference type="FunFam" id="3.30.2410.10:FF:000002">
    <property type="entry name" value="E3 ubiquitin-protein ligase HECW2"/>
    <property type="match status" value="1"/>
</dbReference>
<comment type="catalytic activity">
    <reaction evidence="1">
        <text>S-ubiquitinyl-[E2 ubiquitin-conjugating enzyme]-L-cysteine + [acceptor protein]-L-lysine = [E2 ubiquitin-conjugating enzyme]-L-cysteine + N(6)-ubiquitinyl-[acceptor protein]-L-lysine.</text>
        <dbReference type="EC" id="2.3.2.26"/>
    </reaction>
</comment>
<dbReference type="SUPFAM" id="SSF49562">
    <property type="entry name" value="C2 domain (Calcium/lipid-binding domain, CaLB)"/>
    <property type="match status" value="1"/>
</dbReference>
<evidence type="ECO:0000256" key="4">
    <source>
        <dbReference type="ARBA" id="ARBA00022679"/>
    </source>
</evidence>
<feature type="compositionally biased region" description="Low complexity" evidence="8">
    <location>
        <begin position="1152"/>
        <end position="1162"/>
    </location>
</feature>
<name>A0A3M6TEL1_POCDA</name>
<feature type="domain" description="HECT" evidence="11">
    <location>
        <begin position="1675"/>
        <end position="1977"/>
    </location>
</feature>
<dbReference type="CDD" id="cd00201">
    <property type="entry name" value="WW"/>
    <property type="match status" value="2"/>
</dbReference>
<evidence type="ECO:0000256" key="5">
    <source>
        <dbReference type="ARBA" id="ARBA00022737"/>
    </source>
</evidence>
<dbReference type="GO" id="GO:0048814">
    <property type="term" value="P:regulation of dendrite morphogenesis"/>
    <property type="evidence" value="ECO:0007669"/>
    <property type="project" value="TreeGrafter"/>
</dbReference>
<dbReference type="Pfam" id="PF00168">
    <property type="entry name" value="C2"/>
    <property type="match status" value="1"/>
</dbReference>
<feature type="compositionally biased region" description="Basic and acidic residues" evidence="8">
    <location>
        <begin position="1478"/>
        <end position="1496"/>
    </location>
</feature>
<dbReference type="InterPro" id="IPR035983">
    <property type="entry name" value="Hect_E3_ubiquitin_ligase"/>
</dbReference>
<evidence type="ECO:0000256" key="8">
    <source>
        <dbReference type="SAM" id="MobiDB-lite"/>
    </source>
</evidence>
<dbReference type="Gene3D" id="2.60.40.2840">
    <property type="match status" value="1"/>
</dbReference>
<proteinExistence type="predicted"/>
<feature type="compositionally biased region" description="Low complexity" evidence="8">
    <location>
        <begin position="889"/>
        <end position="899"/>
    </location>
</feature>
<feature type="compositionally biased region" description="Low complexity" evidence="8">
    <location>
        <begin position="1258"/>
        <end position="1285"/>
    </location>
</feature>
<feature type="compositionally biased region" description="Low complexity" evidence="8">
    <location>
        <begin position="1327"/>
        <end position="1373"/>
    </location>
</feature>
<dbReference type="Gene3D" id="3.30.2410.10">
    <property type="entry name" value="Hect, E3 ligase catalytic domain"/>
    <property type="match status" value="1"/>
</dbReference>
<feature type="region of interest" description="Disordered" evidence="8">
    <location>
        <begin position="835"/>
        <end position="900"/>
    </location>
</feature>
<accession>A0A3M6TEL1</accession>
<gene>
    <name evidence="12" type="ORF">pdam_00016813</name>
</gene>
<evidence type="ECO:0000256" key="6">
    <source>
        <dbReference type="ARBA" id="ARBA00022786"/>
    </source>
</evidence>
<feature type="region of interest" description="Disordered" evidence="8">
    <location>
        <begin position="1595"/>
        <end position="1645"/>
    </location>
</feature>
<dbReference type="EC" id="2.3.2.26" evidence="3"/>
<dbReference type="Gene3D" id="2.60.40.150">
    <property type="entry name" value="C2 domain"/>
    <property type="match status" value="1"/>
</dbReference>
<feature type="domain" description="WW" evidence="10">
    <location>
        <begin position="1445"/>
        <end position="1478"/>
    </location>
</feature>
<dbReference type="InterPro" id="IPR036020">
    <property type="entry name" value="WW_dom_sf"/>
</dbReference>
<evidence type="ECO:0000256" key="3">
    <source>
        <dbReference type="ARBA" id="ARBA00012485"/>
    </source>
</evidence>
<dbReference type="GO" id="GO:0061630">
    <property type="term" value="F:ubiquitin protein ligase activity"/>
    <property type="evidence" value="ECO:0007669"/>
    <property type="project" value="UniProtKB-EC"/>
</dbReference>
<dbReference type="PROSITE" id="PS01159">
    <property type="entry name" value="WW_DOMAIN_1"/>
    <property type="match status" value="2"/>
</dbReference>
<dbReference type="Gene3D" id="3.30.2160.10">
    <property type="entry name" value="Hect, E3 ligase catalytic domain"/>
    <property type="match status" value="1"/>
</dbReference>
<keyword evidence="4" id="KW-0808">Transferase</keyword>
<evidence type="ECO:0000256" key="7">
    <source>
        <dbReference type="PROSITE-ProRule" id="PRU00104"/>
    </source>
</evidence>
<dbReference type="PROSITE" id="PS50020">
    <property type="entry name" value="WW_DOMAIN_2"/>
    <property type="match status" value="2"/>
</dbReference>
<evidence type="ECO:0000313" key="13">
    <source>
        <dbReference type="Proteomes" id="UP000275408"/>
    </source>
</evidence>
<dbReference type="CDD" id="cd00078">
    <property type="entry name" value="HECTc"/>
    <property type="match status" value="1"/>
</dbReference>
<feature type="compositionally biased region" description="Polar residues" evidence="8">
    <location>
        <begin position="498"/>
        <end position="508"/>
    </location>
</feature>
<dbReference type="InterPro" id="IPR032348">
    <property type="entry name" value="HECW_N"/>
</dbReference>
<feature type="compositionally biased region" description="Low complexity" evidence="8">
    <location>
        <begin position="768"/>
        <end position="802"/>
    </location>
</feature>
<evidence type="ECO:0000259" key="9">
    <source>
        <dbReference type="PROSITE" id="PS50004"/>
    </source>
</evidence>
<dbReference type="InterPro" id="IPR001202">
    <property type="entry name" value="WW_dom"/>
</dbReference>
<feature type="compositionally biased region" description="Polar residues" evidence="8">
    <location>
        <begin position="1609"/>
        <end position="1642"/>
    </location>
</feature>
<feature type="compositionally biased region" description="Low complexity" evidence="8">
    <location>
        <begin position="1596"/>
        <end position="1608"/>
    </location>
</feature>
<sequence length="1977" mass="215972">MPSNDVILLGYRPRSDIQASANIRRAVSEDCLLESRGDGGRPGFSMLKLSKTRISVGDSVTVYWDIREQCGANDWIGLFDLDGPTSLSNYLDSKQRGVTGAKRGAIKWAINRDVTLGEVENKCIFKYIQGSTSSVKAISPTIYIFNPYAALASPHGRPRLGSLVPEETLLEFSIAGLQANGLKKNIFGRPSPYVKLSIMPSRRHLRSWKQHHGQIAKTSSETNTISPRWTNEEFVFLGGADDLLEVEVRNKFSGTRPAFSRFLGKLTVPLVDLFECQRNRPEEVTKSLGRRTPADRVQGTITLTITIIEPSNNSDAVSAEQENVPPNAASNGESNGSLQQNNLRCTLSNPSLTSSAPNILQPLTLNSSNGLLETIFPVDQVASPVSPRGAVEQENNFGDAARRRLALQSRPFSEMYAEEFVPLDDSDVTRSPQGTTSEGASSGSDLAEAETLDANRASGGLGNSDEVVSPDDTIDQGQVSRDGLDDVDAASGQEGATELTSLESSQGVEHQPMEIPEEGNEANTSEVEMAFSAAGQRPSIGGSIGSIELTDDSPLRILEESERVREESIALSTENLLQDATIESDDELEQMDTTDETVVIGTEQDSSHNSDFSMEDVLTSGNTTESALIENSSVENQMAVRETDLLEDANSVLTHQEIDDHVLSPPQDIEGSSASSRVAECSPGPSVAAVLNEAESAASEENLQLQTEGSDINRESTSSPLRQRDRSQRDVPMSLLEYVEEIFSNEAEEESNDSAMIIETAGESRQISPSLTSSASESTRPSVEDTVSSGSESSTSAISSVTLPVEASEPVCLNATSLESASASEMLVDSPPEVLMLNNEGSDRDSAVPQRPPRSKRLSRSSSDPRSAHSRQVAERARLAARANQGENSLRPSRPSLVRRVTEPTALSSVVVNTEFEQTNTSVLSLSNTTTVVTPVLEATSGVEVSPSVSPPVVVAVPLSLPPLRSSSSSSNNGTSPVVVADVVAETPALVTPLPSPDSVLEGNTATTVVAVSSNTRDGVESSTSRELSSERVLSLMNESRQPSSAPSTLQRGSVSAVASILPDEPQAHRRTNSSSVVYATPVTEQSRNLPSESSASFPRQSSSARVTPLSGNRRRSSGSGGGYTVTRDISEESQSLPRSYGHSVSDSVSSVVATASASSNSEQPRSRATERVNPETTVSAMSSLESSSRSTSAVSQSRETIQSILAVYIANSAQISQGRPPAVSQPAASTSSVTDVDLGERPTQANRHSSNRRSSGRRQQGNSVHVSIQDQQQTREQQGRTGQQAPDEEEPLPSNWERGVDSHGRVYYIDHVNRTTTWNRPRRKSPSSTPPSSSARSSTPLPSTSSTPNSTLSTSTPSTSSAPSSSSASSRSTNYVQIPAVKFLTRHDLIDFLKSKGLAGHYYFQSQMLKLIVSKIRSEPSQFERYRHQVELVRFLNQFADPQMDMPPGWDKKVDQAGRLYFIDHNSRTTTFIDPRLPVEETLPRRNRSETEPRRARVPPPRPPPPTAPARQSSLSTPMTYNQQVVAFLSQPNIDDILKTKYQGYARSPTLKANVRKVQSEGERALTRLSNNLDFIMLLSVMEESIVAYVPPDVEQTSEPTPQPSSSRHVPSQATLGTRSRANTDSSLKGAISDSTASSSPAPYKRDFEAKVRSLSIRRDHILEDAYDQIMKEPARALHRNRLEIQFAGEEGLDYGGPAREFFFLLSRQVFNPYYGLFEYSANDTYTVQVSPVSQYVDNSHECPCDLSDVEAMDSLFHQSMTWVMENDISGALDLSFTVSEEIFGQVTERELVPDGKNIEVTESNKHEYVEQMVRWRVERGVAEQTESIVNGFNEVLDANLVNLFDARELELVISGTADIDIEDWRKNTEYRSGYHGNHKVVKWFWKVVRSFDNEQRLRLLQFVTGTSSIPYEGFAALRGSTGPRKFCIERWGDYTKLPRAHTCFNRLDLPLYRTYEELHEKLTFAVEESETFSMQ</sequence>